<dbReference type="EMBL" id="GBRH01215136">
    <property type="protein sequence ID" value="JAD82759.1"/>
    <property type="molecule type" value="Transcribed_RNA"/>
</dbReference>
<organism evidence="1">
    <name type="scientific">Arundo donax</name>
    <name type="common">Giant reed</name>
    <name type="synonym">Donax arundinaceus</name>
    <dbReference type="NCBI Taxonomy" id="35708"/>
    <lineage>
        <taxon>Eukaryota</taxon>
        <taxon>Viridiplantae</taxon>
        <taxon>Streptophyta</taxon>
        <taxon>Embryophyta</taxon>
        <taxon>Tracheophyta</taxon>
        <taxon>Spermatophyta</taxon>
        <taxon>Magnoliopsida</taxon>
        <taxon>Liliopsida</taxon>
        <taxon>Poales</taxon>
        <taxon>Poaceae</taxon>
        <taxon>PACMAD clade</taxon>
        <taxon>Arundinoideae</taxon>
        <taxon>Arundineae</taxon>
        <taxon>Arundo</taxon>
    </lineage>
</organism>
<proteinExistence type="predicted"/>
<reference evidence="1" key="1">
    <citation type="submission" date="2014-09" db="EMBL/GenBank/DDBJ databases">
        <authorList>
            <person name="Magalhaes I.L.F."/>
            <person name="Oliveira U."/>
            <person name="Santos F.R."/>
            <person name="Vidigal T.H.D.A."/>
            <person name="Brescovit A.D."/>
            <person name="Santos A.J."/>
        </authorList>
    </citation>
    <scope>NUCLEOTIDE SEQUENCE</scope>
    <source>
        <tissue evidence="1">Shoot tissue taken approximately 20 cm above the soil surface</tissue>
    </source>
</reference>
<dbReference type="AlphaFoldDB" id="A0A0A9D2D6"/>
<evidence type="ECO:0000313" key="1">
    <source>
        <dbReference type="EMBL" id="JAD82759.1"/>
    </source>
</evidence>
<accession>A0A0A9D2D6</accession>
<reference evidence="1" key="2">
    <citation type="journal article" date="2015" name="Data Brief">
        <title>Shoot transcriptome of the giant reed, Arundo donax.</title>
        <authorList>
            <person name="Barrero R.A."/>
            <person name="Guerrero F.D."/>
            <person name="Moolhuijzen P."/>
            <person name="Goolsby J.A."/>
            <person name="Tidwell J."/>
            <person name="Bellgard S.E."/>
            <person name="Bellgard M.I."/>
        </authorList>
    </citation>
    <scope>NUCLEOTIDE SEQUENCE</scope>
    <source>
        <tissue evidence="1">Shoot tissue taken approximately 20 cm above the soil surface</tissue>
    </source>
</reference>
<sequence>MSLKPKSEALLQHQIGSLQLVGWILDIPVSWRQKKLLLRAYQ</sequence>
<name>A0A0A9D2D6_ARUDO</name>
<protein>
    <submittedName>
        <fullName evidence="1">Uncharacterized protein</fullName>
    </submittedName>
</protein>